<accession>A0A9W6XXT4</accession>
<dbReference type="GO" id="GO:0015254">
    <property type="term" value="F:glycerol channel activity"/>
    <property type="evidence" value="ECO:0007669"/>
    <property type="project" value="TreeGrafter"/>
</dbReference>
<dbReference type="PANTHER" id="PTHR43829:SF9">
    <property type="entry name" value="AQUAPORIN-9"/>
    <property type="match status" value="1"/>
</dbReference>
<evidence type="ECO:0000256" key="5">
    <source>
        <dbReference type="ARBA" id="ARBA00022989"/>
    </source>
</evidence>
<dbReference type="SUPFAM" id="SSF81338">
    <property type="entry name" value="Aquaporin-like"/>
    <property type="match status" value="1"/>
</dbReference>
<evidence type="ECO:0000313" key="10">
    <source>
        <dbReference type="Proteomes" id="UP001165083"/>
    </source>
</evidence>
<evidence type="ECO:0000256" key="6">
    <source>
        <dbReference type="ARBA" id="ARBA00023136"/>
    </source>
</evidence>
<evidence type="ECO:0000256" key="8">
    <source>
        <dbReference type="SAM" id="Phobius"/>
    </source>
</evidence>
<dbReference type="Gene3D" id="1.20.1080.10">
    <property type="entry name" value="Glycerol uptake facilitator protein"/>
    <property type="match status" value="1"/>
</dbReference>
<feature type="transmembrane region" description="Helical" evidence="8">
    <location>
        <begin position="72"/>
        <end position="100"/>
    </location>
</feature>
<name>A0A9W6XXT4_9STRA</name>
<evidence type="ECO:0000256" key="2">
    <source>
        <dbReference type="ARBA" id="ARBA00006175"/>
    </source>
</evidence>
<keyword evidence="3 7" id="KW-0813">Transport</keyword>
<evidence type="ECO:0000256" key="7">
    <source>
        <dbReference type="RuleBase" id="RU000477"/>
    </source>
</evidence>
<comment type="caution">
    <text evidence="9">The sequence shown here is derived from an EMBL/GenBank/DDBJ whole genome shotgun (WGS) entry which is preliminary data.</text>
</comment>
<dbReference type="AlphaFoldDB" id="A0A9W6XXT4"/>
<feature type="transmembrane region" description="Helical" evidence="8">
    <location>
        <begin position="20"/>
        <end position="39"/>
    </location>
</feature>
<dbReference type="PANTHER" id="PTHR43829">
    <property type="entry name" value="AQUAPORIN OR AQUAGLYCEROPORIN RELATED"/>
    <property type="match status" value="1"/>
</dbReference>
<proteinExistence type="inferred from homology"/>
<keyword evidence="6 8" id="KW-0472">Membrane</keyword>
<evidence type="ECO:0000256" key="4">
    <source>
        <dbReference type="ARBA" id="ARBA00022692"/>
    </source>
</evidence>
<dbReference type="Proteomes" id="UP001165083">
    <property type="component" value="Unassembled WGS sequence"/>
</dbReference>
<dbReference type="GO" id="GO:0015250">
    <property type="term" value="F:water channel activity"/>
    <property type="evidence" value="ECO:0007669"/>
    <property type="project" value="TreeGrafter"/>
</dbReference>
<dbReference type="PRINTS" id="PR00783">
    <property type="entry name" value="MINTRINSICP"/>
</dbReference>
<evidence type="ECO:0000256" key="1">
    <source>
        <dbReference type="ARBA" id="ARBA00004141"/>
    </source>
</evidence>
<organism evidence="9 10">
    <name type="scientific">Phytophthora lilii</name>
    <dbReference type="NCBI Taxonomy" id="2077276"/>
    <lineage>
        <taxon>Eukaryota</taxon>
        <taxon>Sar</taxon>
        <taxon>Stramenopiles</taxon>
        <taxon>Oomycota</taxon>
        <taxon>Peronosporomycetes</taxon>
        <taxon>Peronosporales</taxon>
        <taxon>Peronosporaceae</taxon>
        <taxon>Phytophthora</taxon>
    </lineage>
</organism>
<evidence type="ECO:0000256" key="3">
    <source>
        <dbReference type="ARBA" id="ARBA00022448"/>
    </source>
</evidence>
<evidence type="ECO:0000313" key="9">
    <source>
        <dbReference type="EMBL" id="GMF49574.1"/>
    </source>
</evidence>
<gene>
    <name evidence="9" type="ORF">Plil01_001712200</name>
</gene>
<dbReference type="Pfam" id="PF00230">
    <property type="entry name" value="MIP"/>
    <property type="match status" value="1"/>
</dbReference>
<protein>
    <submittedName>
        <fullName evidence="9">Unnamed protein product</fullName>
    </submittedName>
</protein>
<keyword evidence="5 8" id="KW-1133">Transmembrane helix</keyword>
<dbReference type="EMBL" id="BSXW01004716">
    <property type="protein sequence ID" value="GMF49574.1"/>
    <property type="molecule type" value="Genomic_DNA"/>
</dbReference>
<dbReference type="InterPro" id="IPR023271">
    <property type="entry name" value="Aquaporin-like"/>
</dbReference>
<dbReference type="OrthoDB" id="3222at2759"/>
<dbReference type="GO" id="GO:0005886">
    <property type="term" value="C:plasma membrane"/>
    <property type="evidence" value="ECO:0007669"/>
    <property type="project" value="TreeGrafter"/>
</dbReference>
<dbReference type="InterPro" id="IPR050363">
    <property type="entry name" value="MIP/Aquaporin"/>
</dbReference>
<sequence length="189" mass="20493">MLVLSIYAITDQRNRPAGPVGSAFAFCLMIMALGMAFGMNTGYAVDPARDFGPRLFTFCAGWGSKVFTTRHYYFWIPIVADLLGGVAGAGLARLILYFVFGAVGVAETRSAVIVLCTCSRQSTDERSAEADAHDELAHVKLAYGAAIDEGGLKLLLLRYAALVTMVYIQWADAFAACRCHVANAMWLYV</sequence>
<dbReference type="InterPro" id="IPR000425">
    <property type="entry name" value="MIP"/>
</dbReference>
<keyword evidence="10" id="KW-1185">Reference proteome</keyword>
<keyword evidence="4 7" id="KW-0812">Transmembrane</keyword>
<reference evidence="9" key="1">
    <citation type="submission" date="2023-04" db="EMBL/GenBank/DDBJ databases">
        <title>Phytophthora lilii NBRC 32176.</title>
        <authorList>
            <person name="Ichikawa N."/>
            <person name="Sato H."/>
            <person name="Tonouchi N."/>
        </authorList>
    </citation>
    <scope>NUCLEOTIDE SEQUENCE</scope>
    <source>
        <strain evidence="9">NBRC 32176</strain>
    </source>
</reference>
<comment type="subcellular location">
    <subcellularLocation>
        <location evidence="1">Membrane</location>
        <topology evidence="1">Multi-pass membrane protein</topology>
    </subcellularLocation>
</comment>
<comment type="similarity">
    <text evidence="2 7">Belongs to the MIP/aquaporin (TC 1.A.8) family.</text>
</comment>